<gene>
    <name evidence="2" type="ORF">HPBE_LOCUS6448</name>
</gene>
<evidence type="ECO:0000259" key="1">
    <source>
        <dbReference type="Pfam" id="PF14534"/>
    </source>
</evidence>
<dbReference type="InterPro" id="IPR027843">
    <property type="entry name" value="DUF4440"/>
</dbReference>
<evidence type="ECO:0000313" key="4">
    <source>
        <dbReference type="WBParaSite" id="HPBE_0000644701-mRNA-1"/>
    </source>
</evidence>
<dbReference type="InterPro" id="IPR032710">
    <property type="entry name" value="NTF2-like_dom_sf"/>
</dbReference>
<evidence type="ECO:0000313" key="2">
    <source>
        <dbReference type="EMBL" id="VDO68288.1"/>
    </source>
</evidence>
<feature type="domain" description="DUF4440" evidence="1">
    <location>
        <begin position="79"/>
        <end position="182"/>
    </location>
</feature>
<reference evidence="4" key="2">
    <citation type="submission" date="2019-09" db="UniProtKB">
        <authorList>
            <consortium name="WormBaseParasite"/>
        </authorList>
    </citation>
    <scope>IDENTIFICATION</scope>
</reference>
<reference evidence="2 3" key="1">
    <citation type="submission" date="2018-11" db="EMBL/GenBank/DDBJ databases">
        <authorList>
            <consortium name="Pathogen Informatics"/>
        </authorList>
    </citation>
    <scope>NUCLEOTIDE SEQUENCE [LARGE SCALE GENOMIC DNA]</scope>
</reference>
<dbReference type="PANTHER" id="PTHR31664:SF4">
    <property type="entry name" value="DUF4440 DOMAIN-CONTAINING PROTEIN"/>
    <property type="match status" value="1"/>
</dbReference>
<dbReference type="Pfam" id="PF14534">
    <property type="entry name" value="DUF4440"/>
    <property type="match status" value="1"/>
</dbReference>
<proteinExistence type="predicted"/>
<keyword evidence="3" id="KW-1185">Reference proteome</keyword>
<dbReference type="Proteomes" id="UP000050761">
    <property type="component" value="Unassembled WGS sequence"/>
</dbReference>
<dbReference type="Gene3D" id="3.10.450.50">
    <property type="match status" value="1"/>
</dbReference>
<dbReference type="PANTHER" id="PTHR31664">
    <property type="entry name" value="PROTEIN CBG16427"/>
    <property type="match status" value="1"/>
</dbReference>
<dbReference type="OrthoDB" id="5781618at2759"/>
<evidence type="ECO:0000313" key="3">
    <source>
        <dbReference type="Proteomes" id="UP000050761"/>
    </source>
</evidence>
<accession>A0A183FHZ5</accession>
<name>A0A183FHZ5_HELPZ</name>
<organism evidence="3 4">
    <name type="scientific">Heligmosomoides polygyrus</name>
    <name type="common">Parasitic roundworm</name>
    <dbReference type="NCBI Taxonomy" id="6339"/>
    <lineage>
        <taxon>Eukaryota</taxon>
        <taxon>Metazoa</taxon>
        <taxon>Ecdysozoa</taxon>
        <taxon>Nematoda</taxon>
        <taxon>Chromadorea</taxon>
        <taxon>Rhabditida</taxon>
        <taxon>Rhabditina</taxon>
        <taxon>Rhabditomorpha</taxon>
        <taxon>Strongyloidea</taxon>
        <taxon>Heligmosomidae</taxon>
        <taxon>Heligmosomoides</taxon>
    </lineage>
</organism>
<accession>A0A3P8AUQ5</accession>
<sequence>MAIRRQDGSAWNREDDAQSDTTHLKVEAILKPLYEKLEKYCDSGNVGETVKFYHSQGVMVEKGKKAYYGHKEVEAILKPIYEKFQEHCKSGNVDESVKYYHSQAVVVEKGKKVWYGKEELTEMLKEYFGSVESPTFAMSNEVYQGTNDYLILHCDFEINSKKTSYKMKLVHIWKKEDGSWKLYHEECESS</sequence>
<protein>
    <submittedName>
        <fullName evidence="4">DUF4440 domain-containing protein</fullName>
    </submittedName>
</protein>
<dbReference type="AlphaFoldDB" id="A0A183FHZ5"/>
<dbReference type="SUPFAM" id="SSF54427">
    <property type="entry name" value="NTF2-like"/>
    <property type="match status" value="1"/>
</dbReference>
<dbReference type="WBParaSite" id="HPBE_0000644701-mRNA-1">
    <property type="protein sequence ID" value="HPBE_0000644701-mRNA-1"/>
    <property type="gene ID" value="HPBE_0000644701"/>
</dbReference>
<dbReference type="EMBL" id="UZAH01025665">
    <property type="protein sequence ID" value="VDO68288.1"/>
    <property type="molecule type" value="Genomic_DNA"/>
</dbReference>